<dbReference type="EMBL" id="MN739012">
    <property type="protein sequence ID" value="QHT35093.1"/>
    <property type="molecule type" value="Genomic_DNA"/>
</dbReference>
<dbReference type="AlphaFoldDB" id="A0A6C0F382"/>
<proteinExistence type="predicted"/>
<feature type="transmembrane region" description="Helical" evidence="1">
    <location>
        <begin position="93"/>
        <end position="114"/>
    </location>
</feature>
<feature type="transmembrane region" description="Helical" evidence="1">
    <location>
        <begin position="58"/>
        <end position="81"/>
    </location>
</feature>
<evidence type="ECO:0000313" key="2">
    <source>
        <dbReference type="EMBL" id="QHT35093.1"/>
    </source>
</evidence>
<evidence type="ECO:0000256" key="1">
    <source>
        <dbReference type="SAM" id="Phobius"/>
    </source>
</evidence>
<keyword evidence="1" id="KW-1133">Transmembrane helix</keyword>
<organism evidence="2">
    <name type="scientific">viral metagenome</name>
    <dbReference type="NCBI Taxonomy" id="1070528"/>
    <lineage>
        <taxon>unclassified sequences</taxon>
        <taxon>metagenomes</taxon>
        <taxon>organismal metagenomes</taxon>
    </lineage>
</organism>
<protein>
    <submittedName>
        <fullName evidence="2">Uncharacterized protein</fullName>
    </submittedName>
</protein>
<sequence length="303" mass="33743">MKFDNTLSNMIAIISASLVFCLGLMYKIYEDFIYNYATKVKDTFDVTRLLGEMRVGRFFIFIGLWALLIVFNMAIFSVVFSKRDFANQAKITSILYVGIVATTFIVIGLVPGLVEIFENTFGTFIVSTAPTSWIYKFEKTIDVFQSRHFKQEDFQIPFAYLMPMFNLRNYDKLFNEINEHSIKIKNAMNAMTGGTAPAAAPAAAPVVAESTQSVTDKISSAVSSAASSAAEAVGIAPDEKMVDFDFYFDFDKVCRDASDDKAAASEMFKKELYKICLAKQNAGHFAWAYIASIVTILSTVAVM</sequence>
<accession>A0A6C0F382</accession>
<name>A0A6C0F382_9ZZZZ</name>
<keyword evidence="1" id="KW-0472">Membrane</keyword>
<reference evidence="2" key="1">
    <citation type="journal article" date="2020" name="Nature">
        <title>Giant virus diversity and host interactions through global metagenomics.</title>
        <authorList>
            <person name="Schulz F."/>
            <person name="Roux S."/>
            <person name="Paez-Espino D."/>
            <person name="Jungbluth S."/>
            <person name="Walsh D.A."/>
            <person name="Denef V.J."/>
            <person name="McMahon K.D."/>
            <person name="Konstantinidis K.T."/>
            <person name="Eloe-Fadrosh E.A."/>
            <person name="Kyrpides N.C."/>
            <person name="Woyke T."/>
        </authorList>
    </citation>
    <scope>NUCLEOTIDE SEQUENCE</scope>
    <source>
        <strain evidence="2">GVMAG-M-3300009180-1</strain>
    </source>
</reference>
<keyword evidence="1" id="KW-0812">Transmembrane</keyword>
<feature type="transmembrane region" description="Helical" evidence="1">
    <location>
        <begin position="7"/>
        <end position="29"/>
    </location>
</feature>